<dbReference type="EMBL" id="AZFW01000126">
    <property type="protein sequence ID" value="KRM25140.1"/>
    <property type="molecule type" value="Genomic_DNA"/>
</dbReference>
<dbReference type="OrthoDB" id="9805098at2"/>
<dbReference type="PATRIC" id="fig|1122147.4.peg.1117"/>
<dbReference type="PANTHER" id="PTHR35601:SF1">
    <property type="entry name" value="TOXIN RELE"/>
    <property type="match status" value="1"/>
</dbReference>
<name>A0A0R1X9K6_9LACO</name>
<dbReference type="AlphaFoldDB" id="A0A0R1X9K6"/>
<dbReference type="SUPFAM" id="SSF143011">
    <property type="entry name" value="RelE-like"/>
    <property type="match status" value="1"/>
</dbReference>
<dbReference type="Gene3D" id="3.30.2310.20">
    <property type="entry name" value="RelE-like"/>
    <property type="match status" value="1"/>
</dbReference>
<gene>
    <name evidence="3" type="ORF">FC91_GL001077</name>
</gene>
<keyword evidence="2" id="KW-1277">Toxin-antitoxin system</keyword>
<dbReference type="InterPro" id="IPR035093">
    <property type="entry name" value="RelE/ParE_toxin_dom_sf"/>
</dbReference>
<evidence type="ECO:0000313" key="3">
    <source>
        <dbReference type="EMBL" id="KRM25140.1"/>
    </source>
</evidence>
<sequence length="93" mass="11091">MSDNLYHWQFDETAEKKFAKLDQFAQRRIVRWLDERIEGSNNPRAWGRALEGKLGTLWRYRIGNYRVIADIQDGKFTVLVVKTSVRGEVYKRQ</sequence>
<dbReference type="InterPro" id="IPR007712">
    <property type="entry name" value="RelE/ParE_toxin"/>
</dbReference>
<organism evidence="3 4">
    <name type="scientific">Schleiferilactobacillus harbinensis DSM 16991</name>
    <dbReference type="NCBI Taxonomy" id="1122147"/>
    <lineage>
        <taxon>Bacteria</taxon>
        <taxon>Bacillati</taxon>
        <taxon>Bacillota</taxon>
        <taxon>Bacilli</taxon>
        <taxon>Lactobacillales</taxon>
        <taxon>Lactobacillaceae</taxon>
        <taxon>Schleiferilactobacillus</taxon>
    </lineage>
</organism>
<dbReference type="RefSeq" id="WP_027829207.1">
    <property type="nucleotide sequence ID" value="NZ_AUEH01000046.1"/>
</dbReference>
<comment type="caution">
    <text evidence="3">The sequence shown here is derived from an EMBL/GenBank/DDBJ whole genome shotgun (WGS) entry which is preliminary data.</text>
</comment>
<dbReference type="PANTHER" id="PTHR35601">
    <property type="entry name" value="TOXIN RELE"/>
    <property type="match status" value="1"/>
</dbReference>
<reference evidence="3 4" key="1">
    <citation type="journal article" date="2015" name="Genome Announc.">
        <title>Expanding the biotechnology potential of lactobacilli through comparative genomics of 213 strains and associated genera.</title>
        <authorList>
            <person name="Sun Z."/>
            <person name="Harris H.M."/>
            <person name="McCann A."/>
            <person name="Guo C."/>
            <person name="Argimon S."/>
            <person name="Zhang W."/>
            <person name="Yang X."/>
            <person name="Jeffery I.B."/>
            <person name="Cooney J.C."/>
            <person name="Kagawa T.F."/>
            <person name="Liu W."/>
            <person name="Song Y."/>
            <person name="Salvetti E."/>
            <person name="Wrobel A."/>
            <person name="Rasinkangas P."/>
            <person name="Parkhill J."/>
            <person name="Rea M.C."/>
            <person name="O'Sullivan O."/>
            <person name="Ritari J."/>
            <person name="Douillard F.P."/>
            <person name="Paul Ross R."/>
            <person name="Yang R."/>
            <person name="Briner A.E."/>
            <person name="Felis G.E."/>
            <person name="de Vos W.M."/>
            <person name="Barrangou R."/>
            <person name="Klaenhammer T.R."/>
            <person name="Caufield P.W."/>
            <person name="Cui Y."/>
            <person name="Zhang H."/>
            <person name="O'Toole P.W."/>
        </authorList>
    </citation>
    <scope>NUCLEOTIDE SEQUENCE [LARGE SCALE GENOMIC DNA]</scope>
    <source>
        <strain evidence="3 4">DSM 16991</strain>
    </source>
</reference>
<evidence type="ECO:0008006" key="5">
    <source>
        <dbReference type="Google" id="ProtNLM"/>
    </source>
</evidence>
<dbReference type="Proteomes" id="UP000050949">
    <property type="component" value="Unassembled WGS sequence"/>
</dbReference>
<evidence type="ECO:0000313" key="4">
    <source>
        <dbReference type="Proteomes" id="UP000050949"/>
    </source>
</evidence>
<protein>
    <recommendedName>
        <fullName evidence="5">Type II toxin-antitoxin system RelE/ParE family toxin</fullName>
    </recommendedName>
</protein>
<evidence type="ECO:0000256" key="1">
    <source>
        <dbReference type="ARBA" id="ARBA00006226"/>
    </source>
</evidence>
<dbReference type="Pfam" id="PF05016">
    <property type="entry name" value="ParE_toxin"/>
    <property type="match status" value="1"/>
</dbReference>
<evidence type="ECO:0000256" key="2">
    <source>
        <dbReference type="ARBA" id="ARBA00022649"/>
    </source>
</evidence>
<accession>A0A0R1X9K6</accession>
<dbReference type="eggNOG" id="COG2026">
    <property type="taxonomic scope" value="Bacteria"/>
</dbReference>
<proteinExistence type="inferred from homology"/>
<comment type="similarity">
    <text evidence="1">Belongs to the RelE toxin family.</text>
</comment>